<dbReference type="EMBL" id="CP000860">
    <property type="protein sequence ID" value="ACA58765.1"/>
    <property type="molecule type" value="Genomic_DNA"/>
</dbReference>
<accession>B1I1K5</accession>
<dbReference type="KEGG" id="dau:Daud_0203"/>
<dbReference type="OrthoDB" id="9808061at2"/>
<organism evidence="1 2">
    <name type="scientific">Desulforudis audaxviator (strain MP104C)</name>
    <dbReference type="NCBI Taxonomy" id="477974"/>
    <lineage>
        <taxon>Bacteria</taxon>
        <taxon>Bacillati</taxon>
        <taxon>Bacillota</taxon>
        <taxon>Clostridia</taxon>
        <taxon>Thermoanaerobacterales</taxon>
        <taxon>Candidatus Desulforudaceae</taxon>
        <taxon>Candidatus Desulforudis</taxon>
    </lineage>
</organism>
<reference evidence="2" key="1">
    <citation type="submission" date="2007-10" db="EMBL/GenBank/DDBJ databases">
        <title>Complete sequence of chromosome of Desulforudis audaxviator MP104C.</title>
        <authorList>
            <person name="Copeland A."/>
            <person name="Lucas S."/>
            <person name="Lapidus A."/>
            <person name="Barry K."/>
            <person name="Glavina del Rio T."/>
            <person name="Dalin E."/>
            <person name="Tice H."/>
            <person name="Bruce D."/>
            <person name="Pitluck S."/>
            <person name="Lowry S.R."/>
            <person name="Larimer F."/>
            <person name="Land M.L."/>
            <person name="Hauser L."/>
            <person name="Kyrpides N."/>
            <person name="Ivanova N.N."/>
            <person name="Richardson P."/>
        </authorList>
    </citation>
    <scope>NUCLEOTIDE SEQUENCE [LARGE SCALE GENOMIC DNA]</scope>
    <source>
        <strain evidence="2">MP104C</strain>
    </source>
</reference>
<dbReference type="STRING" id="477974.Daud_0203"/>
<keyword evidence="2" id="KW-1185">Reference proteome</keyword>
<gene>
    <name evidence="1" type="ordered locus">Daud_0203</name>
</gene>
<proteinExistence type="predicted"/>
<evidence type="ECO:0008006" key="3">
    <source>
        <dbReference type="Google" id="ProtNLM"/>
    </source>
</evidence>
<name>B1I1K5_DESAP</name>
<dbReference type="eggNOG" id="COG2963">
    <property type="taxonomic scope" value="Bacteria"/>
</dbReference>
<protein>
    <recommendedName>
        <fullName evidence="3">Transposase</fullName>
    </recommendedName>
</protein>
<evidence type="ECO:0000313" key="2">
    <source>
        <dbReference type="Proteomes" id="UP000008544"/>
    </source>
</evidence>
<dbReference type="AlphaFoldDB" id="B1I1K5"/>
<dbReference type="HOGENOM" id="CLU_151804_3_1_9"/>
<dbReference type="Proteomes" id="UP000008544">
    <property type="component" value="Chromosome"/>
</dbReference>
<sequence length="101" mass="11399">MTKAELQGLRNQWATRVAEFQASGQSVSAWCAEQQVKPHQLRYWLKKHSQAVGNVPTQWLSLNLRDLANPPLVIRIGQATVEVRPGFDPDLLRDVVRALAQ</sequence>
<reference evidence="1 2" key="2">
    <citation type="journal article" date="2008" name="Science">
        <title>Environmental genomics reveals a single-species ecosystem deep within Earth.</title>
        <authorList>
            <person name="Chivian D."/>
            <person name="Brodie E.L."/>
            <person name="Alm E.J."/>
            <person name="Culley D.E."/>
            <person name="Dehal P.S."/>
            <person name="Desantis T.Z."/>
            <person name="Gihring T.M."/>
            <person name="Lapidus A."/>
            <person name="Lin L.H."/>
            <person name="Lowry S.R."/>
            <person name="Moser D.P."/>
            <person name="Richardson P.M."/>
            <person name="Southam G."/>
            <person name="Wanger G."/>
            <person name="Pratt L.M."/>
            <person name="Andersen G.L."/>
            <person name="Hazen T.C."/>
            <person name="Brockman F.J."/>
            <person name="Arkin A.P."/>
            <person name="Onstott T.C."/>
        </authorList>
    </citation>
    <scope>NUCLEOTIDE SEQUENCE [LARGE SCALE GENOMIC DNA]</scope>
    <source>
        <strain evidence="1 2">MP104C</strain>
    </source>
</reference>
<dbReference type="NCBIfam" id="NF047593">
    <property type="entry name" value="IS66_ISAeme5_TnpA"/>
    <property type="match status" value="1"/>
</dbReference>
<dbReference type="RefSeq" id="WP_012301358.1">
    <property type="nucleotide sequence ID" value="NC_010424.1"/>
</dbReference>
<evidence type="ECO:0000313" key="1">
    <source>
        <dbReference type="EMBL" id="ACA58765.1"/>
    </source>
</evidence>